<dbReference type="EC" id="5.3.1.5" evidence="3 9"/>
<evidence type="ECO:0000313" key="12">
    <source>
        <dbReference type="EMBL" id="SDD54119.1"/>
    </source>
</evidence>
<feature type="binding site" evidence="9">
    <location>
        <position position="278"/>
    </location>
    <ligand>
        <name>Mg(2+)</name>
        <dbReference type="ChEBI" id="CHEBI:18420"/>
        <label>2</label>
    </ligand>
</feature>
<gene>
    <name evidence="9" type="primary">xylA</name>
    <name evidence="12" type="ORF">SAMN04488509_103138</name>
</gene>
<evidence type="ECO:0000256" key="4">
    <source>
        <dbReference type="ARBA" id="ARBA00022629"/>
    </source>
</evidence>
<feature type="active site" evidence="9">
    <location>
        <position position="111"/>
    </location>
</feature>
<feature type="binding site" evidence="9">
    <location>
        <position position="316"/>
    </location>
    <ligand>
        <name>Mg(2+)</name>
        <dbReference type="ChEBI" id="CHEBI:18420"/>
        <label>2</label>
    </ligand>
</feature>
<evidence type="ECO:0000256" key="5">
    <source>
        <dbReference type="ARBA" id="ARBA00022723"/>
    </source>
</evidence>
<dbReference type="GO" id="GO:0000287">
    <property type="term" value="F:magnesium ion binding"/>
    <property type="evidence" value="ECO:0007669"/>
    <property type="project" value="UniProtKB-UniRule"/>
</dbReference>
<comment type="cofactor">
    <cofactor evidence="9">
        <name>Mg(2+)</name>
        <dbReference type="ChEBI" id="CHEBI:18420"/>
    </cofactor>
    <text evidence="9">Binds 2 magnesium ions per subunit.</text>
</comment>
<dbReference type="Proteomes" id="UP000199603">
    <property type="component" value="Unassembled WGS sequence"/>
</dbReference>
<comment type="subunit">
    <text evidence="2 9 11">Homotetramer.</text>
</comment>
<dbReference type="RefSeq" id="WP_091241243.1">
    <property type="nucleotide sequence ID" value="NZ_FNAG01000003.1"/>
</dbReference>
<evidence type="ECO:0000256" key="10">
    <source>
        <dbReference type="RuleBase" id="RU000609"/>
    </source>
</evidence>
<dbReference type="InterPro" id="IPR013452">
    <property type="entry name" value="Xylose_isom_bac"/>
</dbReference>
<evidence type="ECO:0000256" key="2">
    <source>
        <dbReference type="ARBA" id="ARBA00011881"/>
    </source>
</evidence>
<dbReference type="Gene3D" id="3.20.20.150">
    <property type="entry name" value="Divalent-metal-dependent TIM barrel enzymes"/>
    <property type="match status" value="1"/>
</dbReference>
<name>A0A1G6VKM0_9GAMM</name>
<keyword evidence="13" id="KW-1185">Reference proteome</keyword>
<evidence type="ECO:0000256" key="8">
    <source>
        <dbReference type="ARBA" id="ARBA00033659"/>
    </source>
</evidence>
<evidence type="ECO:0000256" key="7">
    <source>
        <dbReference type="ARBA" id="ARBA00023277"/>
    </source>
</evidence>
<dbReference type="AlphaFoldDB" id="A0A1G6VKM0"/>
<keyword evidence="9" id="KW-0963">Cytoplasm</keyword>
<keyword evidence="5 9" id="KW-0479">Metal-binding</keyword>
<sequence>MHSPYIGAREFFPGIGRIPFEGRQSDNPLAFKHYDATRLIGGRSMAEHLRFAVCYWHSFCNAGHDPFGPGTRRYPWDQGDTAVARAEARLGAAFEFVTKLGVPYYCFHDIDLAPDADDIGEYRANLQHMVQLAKQRQQATGVKLLWGTANLFSHPRYMNGAATNPDFAVVARAAVQVKAALDATVELGGENYVFWGGREGYASLHNTQMKRELDHMGRFLAAARDYGRSIGFKGVFLIEPKPMEPMKHQYDFDSATVAGFLKSHGLERDFKLNIEANHATLSGHTFEHDLQVASDHGLLGSIDANRGNAQNGWDTDQFPIDLYDTVGAMMVVLRQGGLGAGGLNFDAKVRRESTDAEDLFLAHIGGMDAFARGLEVAHALLTRSPWESWRAQRYASFDSGRGRDFAEGRLGLADLAALAAELGEPVQRSGKQERYENLLNQYLLG</sequence>
<feature type="binding site" evidence="9">
    <location>
        <position position="346"/>
    </location>
    <ligand>
        <name>Mg(2+)</name>
        <dbReference type="ChEBI" id="CHEBI:18420"/>
        <label>1</label>
    </ligand>
</feature>
<protein>
    <recommendedName>
        <fullName evidence="3 9">Xylose isomerase</fullName>
        <ecNumber evidence="3 9">5.3.1.5</ecNumber>
    </recommendedName>
</protein>
<evidence type="ECO:0000256" key="3">
    <source>
        <dbReference type="ARBA" id="ARBA00011958"/>
    </source>
</evidence>
<dbReference type="HAMAP" id="MF_00455">
    <property type="entry name" value="Xylose_isom_A"/>
    <property type="match status" value="1"/>
</dbReference>
<organism evidence="12 13">
    <name type="scientific">Aquimonas voraii</name>
    <dbReference type="NCBI Taxonomy" id="265719"/>
    <lineage>
        <taxon>Bacteria</taxon>
        <taxon>Pseudomonadati</taxon>
        <taxon>Pseudomonadota</taxon>
        <taxon>Gammaproteobacteria</taxon>
        <taxon>Lysobacterales</taxon>
        <taxon>Lysobacteraceae</taxon>
        <taxon>Aquimonas</taxon>
    </lineage>
</organism>
<dbReference type="FunFam" id="3.20.20.150:FF:000002">
    <property type="entry name" value="Xylose isomerase"/>
    <property type="match status" value="1"/>
</dbReference>
<feature type="binding site" evidence="9">
    <location>
        <position position="239"/>
    </location>
    <ligand>
        <name>Mg(2+)</name>
        <dbReference type="ChEBI" id="CHEBI:18420"/>
        <label>1</label>
    </ligand>
</feature>
<evidence type="ECO:0000256" key="1">
    <source>
        <dbReference type="ARBA" id="ARBA00005765"/>
    </source>
</evidence>
<keyword evidence="6 9" id="KW-0413">Isomerase</keyword>
<dbReference type="PRINTS" id="PR00688">
    <property type="entry name" value="XYLOSISMRASE"/>
</dbReference>
<feature type="binding site" evidence="9">
    <location>
        <position position="275"/>
    </location>
    <ligand>
        <name>Mg(2+)</name>
        <dbReference type="ChEBI" id="CHEBI:18420"/>
        <label>2</label>
    </ligand>
</feature>
<reference evidence="12 13" key="1">
    <citation type="submission" date="2016-10" db="EMBL/GenBank/DDBJ databases">
        <authorList>
            <person name="de Groot N.N."/>
        </authorList>
    </citation>
    <scope>NUCLEOTIDE SEQUENCE [LARGE SCALE GENOMIC DNA]</scope>
    <source>
        <strain evidence="12 13">DSM 16957</strain>
    </source>
</reference>
<comment type="similarity">
    <text evidence="1 9 10">Belongs to the xylose isomerase family.</text>
</comment>
<feature type="active site" evidence="9">
    <location>
        <position position="108"/>
    </location>
</feature>
<dbReference type="InterPro" id="IPR001998">
    <property type="entry name" value="Xylose_isomerase"/>
</dbReference>
<evidence type="ECO:0000256" key="9">
    <source>
        <dbReference type="HAMAP-Rule" id="MF_00455"/>
    </source>
</evidence>
<evidence type="ECO:0000256" key="6">
    <source>
        <dbReference type="ARBA" id="ARBA00023235"/>
    </source>
</evidence>
<comment type="subcellular location">
    <subcellularLocation>
        <location evidence="9 11">Cytoplasm</location>
    </subcellularLocation>
</comment>
<feature type="binding site" evidence="9">
    <location>
        <position position="303"/>
    </location>
    <ligand>
        <name>Mg(2+)</name>
        <dbReference type="ChEBI" id="CHEBI:18420"/>
        <label>1</label>
    </ligand>
</feature>
<dbReference type="GO" id="GO:0009045">
    <property type="term" value="F:xylose isomerase activity"/>
    <property type="evidence" value="ECO:0007669"/>
    <property type="project" value="UniProtKB-UniRule"/>
</dbReference>
<dbReference type="PANTHER" id="PTHR48408:SF1">
    <property type="entry name" value="XYLOSE ISOMERASE"/>
    <property type="match status" value="1"/>
</dbReference>
<dbReference type="NCBIfam" id="TIGR02630">
    <property type="entry name" value="xylose_isom_A"/>
    <property type="match status" value="1"/>
</dbReference>
<accession>A0A1G6VKM0</accession>
<feature type="binding site" evidence="9">
    <location>
        <position position="275"/>
    </location>
    <ligand>
        <name>Mg(2+)</name>
        <dbReference type="ChEBI" id="CHEBI:18420"/>
        <label>1</label>
    </ligand>
</feature>
<dbReference type="PANTHER" id="PTHR48408">
    <property type="match status" value="1"/>
</dbReference>
<dbReference type="STRING" id="265719.SAMN04488509_103138"/>
<keyword evidence="4 9" id="KW-0859">Xylose metabolism</keyword>
<keyword evidence="9" id="KW-0460">Magnesium</keyword>
<dbReference type="InterPro" id="IPR036237">
    <property type="entry name" value="Xyl_isomerase-like_sf"/>
</dbReference>
<evidence type="ECO:0000313" key="13">
    <source>
        <dbReference type="Proteomes" id="UP000199603"/>
    </source>
</evidence>
<dbReference type="SUPFAM" id="SSF51658">
    <property type="entry name" value="Xylose isomerase-like"/>
    <property type="match status" value="1"/>
</dbReference>
<dbReference type="GO" id="GO:0005737">
    <property type="term" value="C:cytoplasm"/>
    <property type="evidence" value="ECO:0007669"/>
    <property type="project" value="UniProtKB-SubCell"/>
</dbReference>
<evidence type="ECO:0000256" key="11">
    <source>
        <dbReference type="RuleBase" id="RU000610"/>
    </source>
</evidence>
<dbReference type="EMBL" id="FNAG01000003">
    <property type="protein sequence ID" value="SDD54119.1"/>
    <property type="molecule type" value="Genomic_DNA"/>
</dbReference>
<feature type="binding site" evidence="9">
    <location>
        <position position="314"/>
    </location>
    <ligand>
        <name>Mg(2+)</name>
        <dbReference type="ChEBI" id="CHEBI:18420"/>
        <label>2</label>
    </ligand>
</feature>
<dbReference type="NCBIfam" id="NF003998">
    <property type="entry name" value="PRK05474.1"/>
    <property type="match status" value="1"/>
</dbReference>
<proteinExistence type="inferred from homology"/>
<dbReference type="GO" id="GO:0042732">
    <property type="term" value="P:D-xylose metabolic process"/>
    <property type="evidence" value="ECO:0007669"/>
    <property type="project" value="UniProtKB-UniRule"/>
</dbReference>
<dbReference type="PROSITE" id="PS51415">
    <property type="entry name" value="XYLOSE_ISOMERASE"/>
    <property type="match status" value="1"/>
</dbReference>
<comment type="catalytic activity">
    <reaction evidence="8 9 10">
        <text>alpha-D-xylose = alpha-D-xylulofuranose</text>
        <dbReference type="Rhea" id="RHEA:22816"/>
        <dbReference type="ChEBI" id="CHEBI:28518"/>
        <dbReference type="ChEBI" id="CHEBI:188998"/>
        <dbReference type="EC" id="5.3.1.5"/>
    </reaction>
</comment>
<keyword evidence="7 9" id="KW-0119">Carbohydrate metabolism</keyword>
<dbReference type="OrthoDB" id="9763981at2"/>